<dbReference type="SUPFAM" id="SSF69618">
    <property type="entry name" value="HemD-like"/>
    <property type="match status" value="1"/>
</dbReference>
<evidence type="ECO:0000256" key="1">
    <source>
        <dbReference type="ARBA" id="ARBA00004772"/>
    </source>
</evidence>
<reference evidence="11" key="1">
    <citation type="journal article" date="2014" name="Int. J. Syst. Evol. Microbiol.">
        <title>Complete genome sequence of Corynebacterium casei LMG S-19264T (=DSM 44701T), isolated from a smear-ripened cheese.</title>
        <authorList>
            <consortium name="US DOE Joint Genome Institute (JGI-PGF)"/>
            <person name="Walter F."/>
            <person name="Albersmeier A."/>
            <person name="Kalinowski J."/>
            <person name="Ruckert C."/>
        </authorList>
    </citation>
    <scope>NUCLEOTIDE SEQUENCE</scope>
    <source>
        <strain evidence="11">CGMCC 1.6333</strain>
    </source>
</reference>
<proteinExistence type="inferred from homology"/>
<dbReference type="Pfam" id="PF02602">
    <property type="entry name" value="HEM4"/>
    <property type="match status" value="1"/>
</dbReference>
<name>A0A917WS99_9BACI</name>
<dbReference type="InterPro" id="IPR039793">
    <property type="entry name" value="UROS/Hem4"/>
</dbReference>
<evidence type="ECO:0000313" key="12">
    <source>
        <dbReference type="Proteomes" id="UP000618460"/>
    </source>
</evidence>
<sequence length="267" mass="30923">MNAPLQGRKILVTRTKEQAKMFIDQLKAVGAEVVHIPLLDFQLHLSDKNQQLLKRIQSYNWIFFTSANGVIYFFEQIVRYQIDLKQIKKIKFAVVGEKTMQVLGSYGYYADFYPNQYQGRVFAKEFLEQFGNVGKVLLVVGNRSPLEVKTLLEEHRVDIDYMIIYDTVENQSKQMQLINLIKNDTVEAYTFTSPSTIEAFNHQLKTVKSDLDNVKNTRLCVCIGTTTAESARESGFQHVINPSQFTTEQMIKELIEFYSKEREGDFK</sequence>
<evidence type="ECO:0000256" key="6">
    <source>
        <dbReference type="ARBA" id="ARBA00037589"/>
    </source>
</evidence>
<comment type="catalytic activity">
    <reaction evidence="8 9">
        <text>hydroxymethylbilane = uroporphyrinogen III + H2O</text>
        <dbReference type="Rhea" id="RHEA:18965"/>
        <dbReference type="ChEBI" id="CHEBI:15377"/>
        <dbReference type="ChEBI" id="CHEBI:57308"/>
        <dbReference type="ChEBI" id="CHEBI:57845"/>
        <dbReference type="EC" id="4.2.1.75"/>
    </reaction>
</comment>
<keyword evidence="5 9" id="KW-0627">Porphyrin biosynthesis</keyword>
<dbReference type="GO" id="GO:0006782">
    <property type="term" value="P:protoporphyrinogen IX biosynthetic process"/>
    <property type="evidence" value="ECO:0007669"/>
    <property type="project" value="UniProtKB-UniRule"/>
</dbReference>
<organism evidence="11 12">
    <name type="scientific">Paraliobacillus quinghaiensis</name>
    <dbReference type="NCBI Taxonomy" id="470815"/>
    <lineage>
        <taxon>Bacteria</taxon>
        <taxon>Bacillati</taxon>
        <taxon>Bacillota</taxon>
        <taxon>Bacilli</taxon>
        <taxon>Bacillales</taxon>
        <taxon>Bacillaceae</taxon>
        <taxon>Paraliobacillus</taxon>
    </lineage>
</organism>
<dbReference type="OrthoDB" id="9815856at2"/>
<evidence type="ECO:0000313" key="11">
    <source>
        <dbReference type="EMBL" id="GGM27206.1"/>
    </source>
</evidence>
<evidence type="ECO:0000256" key="8">
    <source>
        <dbReference type="ARBA" id="ARBA00048617"/>
    </source>
</evidence>
<dbReference type="CDD" id="cd06578">
    <property type="entry name" value="HemD"/>
    <property type="match status" value="1"/>
</dbReference>
<protein>
    <recommendedName>
        <fullName evidence="7 9">Uroporphyrinogen-III synthase</fullName>
        <ecNumber evidence="3 9">4.2.1.75</ecNumber>
    </recommendedName>
</protein>
<comment type="pathway">
    <text evidence="1 9">Porphyrin-containing compound metabolism; protoporphyrin-IX biosynthesis; coproporphyrinogen-III from 5-aminolevulinate: step 3/4.</text>
</comment>
<evidence type="ECO:0000256" key="9">
    <source>
        <dbReference type="RuleBase" id="RU366031"/>
    </source>
</evidence>
<gene>
    <name evidence="11" type="primary">hemD</name>
    <name evidence="11" type="ORF">GCM10011351_11230</name>
</gene>
<dbReference type="PANTHER" id="PTHR38042:SF1">
    <property type="entry name" value="UROPORPHYRINOGEN-III SYNTHASE, CHLOROPLASTIC"/>
    <property type="match status" value="1"/>
</dbReference>
<dbReference type="EMBL" id="BMLG01000003">
    <property type="protein sequence ID" value="GGM27206.1"/>
    <property type="molecule type" value="Genomic_DNA"/>
</dbReference>
<comment type="function">
    <text evidence="6 9">Catalyzes cyclization of the linear tetrapyrrole, hydroxymethylbilane, to the macrocyclic uroporphyrinogen III.</text>
</comment>
<dbReference type="GO" id="GO:0006780">
    <property type="term" value="P:uroporphyrinogen III biosynthetic process"/>
    <property type="evidence" value="ECO:0007669"/>
    <property type="project" value="UniProtKB-UniRule"/>
</dbReference>
<dbReference type="PANTHER" id="PTHR38042">
    <property type="entry name" value="UROPORPHYRINOGEN-III SYNTHASE, CHLOROPLASTIC"/>
    <property type="match status" value="1"/>
</dbReference>
<feature type="domain" description="Tetrapyrrole biosynthesis uroporphyrinogen III synthase" evidence="10">
    <location>
        <begin position="24"/>
        <end position="251"/>
    </location>
</feature>
<dbReference type="RefSeq" id="WP_117157196.1">
    <property type="nucleotide sequence ID" value="NZ_BMLG01000003.1"/>
</dbReference>
<keyword evidence="4 9" id="KW-0456">Lyase</keyword>
<dbReference type="AlphaFoldDB" id="A0A917WS99"/>
<reference evidence="11" key="2">
    <citation type="submission" date="2020-09" db="EMBL/GenBank/DDBJ databases">
        <authorList>
            <person name="Sun Q."/>
            <person name="Zhou Y."/>
        </authorList>
    </citation>
    <scope>NUCLEOTIDE SEQUENCE</scope>
    <source>
        <strain evidence="11">CGMCC 1.6333</strain>
    </source>
</reference>
<keyword evidence="12" id="KW-1185">Reference proteome</keyword>
<dbReference type="GO" id="GO:0004852">
    <property type="term" value="F:uroporphyrinogen-III synthase activity"/>
    <property type="evidence" value="ECO:0007669"/>
    <property type="project" value="UniProtKB-UniRule"/>
</dbReference>
<accession>A0A917WS99</accession>
<dbReference type="EC" id="4.2.1.75" evidence="3 9"/>
<comment type="caution">
    <text evidence="11">The sequence shown here is derived from an EMBL/GenBank/DDBJ whole genome shotgun (WGS) entry which is preliminary data.</text>
</comment>
<dbReference type="Proteomes" id="UP000618460">
    <property type="component" value="Unassembled WGS sequence"/>
</dbReference>
<dbReference type="Gene3D" id="3.40.50.10090">
    <property type="match status" value="2"/>
</dbReference>
<dbReference type="InterPro" id="IPR036108">
    <property type="entry name" value="4pyrrol_syn_uPrphyn_synt_sf"/>
</dbReference>
<evidence type="ECO:0000256" key="5">
    <source>
        <dbReference type="ARBA" id="ARBA00023244"/>
    </source>
</evidence>
<evidence type="ECO:0000256" key="3">
    <source>
        <dbReference type="ARBA" id="ARBA00013109"/>
    </source>
</evidence>
<evidence type="ECO:0000259" key="10">
    <source>
        <dbReference type="Pfam" id="PF02602"/>
    </source>
</evidence>
<evidence type="ECO:0000256" key="4">
    <source>
        <dbReference type="ARBA" id="ARBA00023239"/>
    </source>
</evidence>
<evidence type="ECO:0000256" key="2">
    <source>
        <dbReference type="ARBA" id="ARBA00008133"/>
    </source>
</evidence>
<dbReference type="InterPro" id="IPR003754">
    <property type="entry name" value="4pyrrol_synth_uPrphyn_synth"/>
</dbReference>
<comment type="similarity">
    <text evidence="2 9">Belongs to the uroporphyrinogen-III synthase family.</text>
</comment>
<evidence type="ECO:0000256" key="7">
    <source>
        <dbReference type="ARBA" id="ARBA00040167"/>
    </source>
</evidence>